<accession>A0AAV7H1Z8</accession>
<dbReference type="AlphaFoldDB" id="A0AAV7H1Z8"/>
<organism evidence="1 2">
    <name type="scientific">Dendrobium chrysotoxum</name>
    <name type="common">Orchid</name>
    <dbReference type="NCBI Taxonomy" id="161865"/>
    <lineage>
        <taxon>Eukaryota</taxon>
        <taxon>Viridiplantae</taxon>
        <taxon>Streptophyta</taxon>
        <taxon>Embryophyta</taxon>
        <taxon>Tracheophyta</taxon>
        <taxon>Spermatophyta</taxon>
        <taxon>Magnoliopsida</taxon>
        <taxon>Liliopsida</taxon>
        <taxon>Asparagales</taxon>
        <taxon>Orchidaceae</taxon>
        <taxon>Epidendroideae</taxon>
        <taxon>Malaxideae</taxon>
        <taxon>Dendrobiinae</taxon>
        <taxon>Dendrobium</taxon>
    </lineage>
</organism>
<dbReference type="Proteomes" id="UP000775213">
    <property type="component" value="Unassembled WGS sequence"/>
</dbReference>
<dbReference type="EMBL" id="JAGFBR010000009">
    <property type="protein sequence ID" value="KAH0462013.1"/>
    <property type="molecule type" value="Genomic_DNA"/>
</dbReference>
<name>A0AAV7H1Z8_DENCH</name>
<comment type="caution">
    <text evidence="1">The sequence shown here is derived from an EMBL/GenBank/DDBJ whole genome shotgun (WGS) entry which is preliminary data.</text>
</comment>
<protein>
    <submittedName>
        <fullName evidence="1">Uncharacterized protein</fullName>
    </submittedName>
</protein>
<gene>
    <name evidence="1" type="ORF">IEQ34_009588</name>
</gene>
<keyword evidence="2" id="KW-1185">Reference proteome</keyword>
<evidence type="ECO:0000313" key="1">
    <source>
        <dbReference type="EMBL" id="KAH0462013.1"/>
    </source>
</evidence>
<proteinExistence type="predicted"/>
<sequence length="98" mass="11712">MHYEIELTALVRYTPYLIPITKKVLKFLQGLNRVLRHPLVTLRIQEFFELVEWTRLIEIDLAAPTSRYEIRIEDHVCKIDQIKILQELVIECTSTILY</sequence>
<reference evidence="1 2" key="1">
    <citation type="journal article" date="2021" name="Hortic Res">
        <title>Chromosome-scale assembly of the Dendrobium chrysotoxum genome enhances the understanding of orchid evolution.</title>
        <authorList>
            <person name="Zhang Y."/>
            <person name="Zhang G.Q."/>
            <person name="Zhang D."/>
            <person name="Liu X.D."/>
            <person name="Xu X.Y."/>
            <person name="Sun W.H."/>
            <person name="Yu X."/>
            <person name="Zhu X."/>
            <person name="Wang Z.W."/>
            <person name="Zhao X."/>
            <person name="Zhong W.Y."/>
            <person name="Chen H."/>
            <person name="Yin W.L."/>
            <person name="Huang T."/>
            <person name="Niu S.C."/>
            <person name="Liu Z.J."/>
        </authorList>
    </citation>
    <scope>NUCLEOTIDE SEQUENCE [LARGE SCALE GENOMIC DNA]</scope>
    <source>
        <strain evidence="1">Lindl</strain>
    </source>
</reference>
<evidence type="ECO:0000313" key="2">
    <source>
        <dbReference type="Proteomes" id="UP000775213"/>
    </source>
</evidence>